<comment type="caution">
    <text evidence="1">The sequence shown here is derived from an EMBL/GenBank/DDBJ whole genome shotgun (WGS) entry which is preliminary data.</text>
</comment>
<reference evidence="1 2" key="1">
    <citation type="submission" date="2018-05" db="EMBL/GenBank/DDBJ databases">
        <title>Genomic Encyclopedia of Type Strains, Phase IV (KMG-IV): sequencing the most valuable type-strain genomes for metagenomic binning, comparative biology and taxonomic classification.</title>
        <authorList>
            <person name="Goeker M."/>
        </authorList>
    </citation>
    <scope>NUCLEOTIDE SEQUENCE [LARGE SCALE GENOMIC DNA]</scope>
    <source>
        <strain evidence="1 2">DSM 23606</strain>
    </source>
</reference>
<keyword evidence="2" id="KW-1185">Reference proteome</keyword>
<dbReference type="RefSeq" id="WP_110019135.1">
    <property type="nucleotide sequence ID" value="NZ_QGTJ01000007.1"/>
</dbReference>
<protein>
    <submittedName>
        <fullName evidence="1">Putative enzyme related to lactoylglutathione lyase</fullName>
    </submittedName>
</protein>
<proteinExistence type="predicted"/>
<name>A0A317MTN5_9GAMM</name>
<dbReference type="GO" id="GO:0016829">
    <property type="term" value="F:lyase activity"/>
    <property type="evidence" value="ECO:0007669"/>
    <property type="project" value="UniProtKB-KW"/>
</dbReference>
<dbReference type="Proteomes" id="UP000246569">
    <property type="component" value="Unassembled WGS sequence"/>
</dbReference>
<evidence type="ECO:0000313" key="1">
    <source>
        <dbReference type="EMBL" id="PWV60658.1"/>
    </source>
</evidence>
<dbReference type="Gene3D" id="3.10.180.10">
    <property type="entry name" value="2,3-Dihydroxybiphenyl 1,2-Dioxygenase, domain 1"/>
    <property type="match status" value="1"/>
</dbReference>
<dbReference type="InterPro" id="IPR029068">
    <property type="entry name" value="Glyas_Bleomycin-R_OHBP_Dase"/>
</dbReference>
<gene>
    <name evidence="1" type="ORF">C7443_107233</name>
</gene>
<keyword evidence="1" id="KW-0456">Lyase</keyword>
<dbReference type="PANTHER" id="PTHR33993">
    <property type="entry name" value="GLYOXALASE-RELATED"/>
    <property type="match status" value="1"/>
</dbReference>
<evidence type="ECO:0000313" key="2">
    <source>
        <dbReference type="Proteomes" id="UP000246569"/>
    </source>
</evidence>
<dbReference type="EMBL" id="QGTJ01000007">
    <property type="protein sequence ID" value="PWV60658.1"/>
    <property type="molecule type" value="Genomic_DNA"/>
</dbReference>
<dbReference type="OrthoDB" id="9792323at2"/>
<dbReference type="SUPFAM" id="SSF54593">
    <property type="entry name" value="Glyoxalase/Bleomycin resistance protein/Dihydroxybiphenyl dioxygenase"/>
    <property type="match status" value="1"/>
</dbReference>
<dbReference type="InterPro" id="IPR052164">
    <property type="entry name" value="Anthracycline_SecMetBiosynth"/>
</dbReference>
<accession>A0A317MTN5</accession>
<dbReference type="AlphaFoldDB" id="A0A317MTN5"/>
<organism evidence="1 2">
    <name type="scientific">Plasticicumulans acidivorans</name>
    <dbReference type="NCBI Taxonomy" id="886464"/>
    <lineage>
        <taxon>Bacteria</taxon>
        <taxon>Pseudomonadati</taxon>
        <taxon>Pseudomonadota</taxon>
        <taxon>Gammaproteobacteria</taxon>
        <taxon>Candidatus Competibacteraceae</taxon>
        <taxon>Plasticicumulans</taxon>
    </lineage>
</organism>
<sequence>MPLTPQVSHVEWCVPDPARVADLLQALFGWDFECFGSRYRQFTPADGGTCFGLLQGDAAAESTVVYVQVASLQASLSRALELGAELHCPPTEVAGHGRYARLRIAGVHLLGLFEAG</sequence>